<accession>A0A7Z2VFP8</accession>
<dbReference type="Pfam" id="PF13416">
    <property type="entry name" value="SBP_bac_8"/>
    <property type="match status" value="1"/>
</dbReference>
<gene>
    <name evidence="6" type="ORF">HH215_01765</name>
</gene>
<keyword evidence="5" id="KW-0449">Lipoprotein</keyword>
<evidence type="ECO:0000256" key="4">
    <source>
        <dbReference type="ARBA" id="ARBA00023139"/>
    </source>
</evidence>
<keyword evidence="7" id="KW-1185">Reference proteome</keyword>
<name>A0A7Z2VFP8_9BACL</name>
<evidence type="ECO:0000256" key="1">
    <source>
        <dbReference type="ARBA" id="ARBA00022475"/>
    </source>
</evidence>
<dbReference type="PANTHER" id="PTHR43649:SF33">
    <property type="entry name" value="POLYGALACTURONAN_RHAMNOGALACTURONAN-BINDING PROTEIN YTCQ"/>
    <property type="match status" value="1"/>
</dbReference>
<dbReference type="InterPro" id="IPR050490">
    <property type="entry name" value="Bact_solute-bd_prot1"/>
</dbReference>
<dbReference type="EMBL" id="CP051680">
    <property type="protein sequence ID" value="QJD82034.1"/>
    <property type="molecule type" value="Genomic_DNA"/>
</dbReference>
<dbReference type="InterPro" id="IPR006059">
    <property type="entry name" value="SBP"/>
</dbReference>
<evidence type="ECO:0000256" key="3">
    <source>
        <dbReference type="ARBA" id="ARBA00023136"/>
    </source>
</evidence>
<dbReference type="PANTHER" id="PTHR43649">
    <property type="entry name" value="ARABINOSE-BINDING PROTEIN-RELATED"/>
    <property type="match status" value="1"/>
</dbReference>
<organism evidence="6 7">
    <name type="scientific">Cohnella herbarum</name>
    <dbReference type="NCBI Taxonomy" id="2728023"/>
    <lineage>
        <taxon>Bacteria</taxon>
        <taxon>Bacillati</taxon>
        <taxon>Bacillota</taxon>
        <taxon>Bacilli</taxon>
        <taxon>Bacillales</taxon>
        <taxon>Paenibacillaceae</taxon>
        <taxon>Cohnella</taxon>
    </lineage>
</organism>
<dbReference type="AlphaFoldDB" id="A0A7Z2VFP8"/>
<protein>
    <submittedName>
        <fullName evidence="6">Extracellular solute-binding protein</fullName>
    </submittedName>
</protein>
<sequence length="386" mass="42827">MITLKGMTWNHERGYAPLLLASEKFRELRRPDVMLTWDRRSLKDFGDYPVDELAMEYDIILIDHPHVGISCSQGVLVALEEWIPESYMADQQANSVGPSHSSYNWNGRQWALAVDAAAQVASYRPDLFMDRILPTDWKDVVELAATLPSGRKIGWPLCPTDAMCSFLSLCANIGGKSFFDEREGIPHATGEAALKIMLDLLPLLHESSLESNPIQMYDLMAATDEIVYVPLAFGYTNYARAAVADGRRLRFADIPSTTGSPENALLGGVGMAVSARSKHISAAAEFAMFAASPNVQRTLYFDAGGQPGHSAAWTDERTNADSGDFFAATRRTMEQSYMRPRNRAFPEFQEQAGIIVNEMLRKSLTGRALPTKATIEEMNRLYASLL</sequence>
<dbReference type="SUPFAM" id="SSF53850">
    <property type="entry name" value="Periplasmic binding protein-like II"/>
    <property type="match status" value="1"/>
</dbReference>
<proteinExistence type="predicted"/>
<keyword evidence="4" id="KW-0564">Palmitate</keyword>
<evidence type="ECO:0000313" key="6">
    <source>
        <dbReference type="EMBL" id="QJD82034.1"/>
    </source>
</evidence>
<evidence type="ECO:0000313" key="7">
    <source>
        <dbReference type="Proteomes" id="UP000502248"/>
    </source>
</evidence>
<reference evidence="6 7" key="1">
    <citation type="submission" date="2020-04" db="EMBL/GenBank/DDBJ databases">
        <title>Genome sequencing of novel species.</title>
        <authorList>
            <person name="Heo J."/>
            <person name="Kim S.-J."/>
            <person name="Kim J.-S."/>
            <person name="Hong S.-B."/>
            <person name="Kwon S.-W."/>
        </authorList>
    </citation>
    <scope>NUCLEOTIDE SEQUENCE [LARGE SCALE GENOMIC DNA]</scope>
    <source>
        <strain evidence="6 7">MFER-1</strain>
    </source>
</reference>
<evidence type="ECO:0000256" key="2">
    <source>
        <dbReference type="ARBA" id="ARBA00022729"/>
    </source>
</evidence>
<keyword evidence="1" id="KW-1003">Cell membrane</keyword>
<dbReference type="Gene3D" id="3.40.190.10">
    <property type="entry name" value="Periplasmic binding protein-like II"/>
    <property type="match status" value="2"/>
</dbReference>
<dbReference type="KEGG" id="cheb:HH215_01765"/>
<dbReference type="Proteomes" id="UP000502248">
    <property type="component" value="Chromosome"/>
</dbReference>
<dbReference type="RefSeq" id="WP_169278339.1">
    <property type="nucleotide sequence ID" value="NZ_CP051680.1"/>
</dbReference>
<evidence type="ECO:0000256" key="5">
    <source>
        <dbReference type="ARBA" id="ARBA00023288"/>
    </source>
</evidence>
<keyword evidence="3" id="KW-0472">Membrane</keyword>
<keyword evidence="2" id="KW-0732">Signal</keyword>